<accession>A0A4U6XS54</accession>
<dbReference type="EMBL" id="PJEX01000021">
    <property type="protein sequence ID" value="TKW58641.1"/>
    <property type="molecule type" value="Genomic_DNA"/>
</dbReference>
<sequence>MTRNAGWPSQLANSGSWGIALSLCTIDQPPSIPIAHSKDGTLSGTASAVEESCLVTKLATPAVLHTLLATHKLPRSLTGVDAIRAL</sequence>
<evidence type="ECO:0000313" key="2">
    <source>
        <dbReference type="Proteomes" id="UP000310108"/>
    </source>
</evidence>
<dbReference type="Proteomes" id="UP000310108">
    <property type="component" value="Unassembled WGS sequence"/>
</dbReference>
<proteinExistence type="predicted"/>
<reference evidence="1 2" key="1">
    <citation type="journal article" date="2019" name="PLoS ONE">
        <title>Comparative genome analysis indicates high evolutionary potential of pathogenicity genes in Colletotrichum tanaceti.</title>
        <authorList>
            <person name="Lelwala R.V."/>
            <person name="Korhonen P.K."/>
            <person name="Young N.D."/>
            <person name="Scott J.B."/>
            <person name="Ades P.A."/>
            <person name="Gasser R.B."/>
            <person name="Taylor P.W.J."/>
        </authorList>
    </citation>
    <scope>NUCLEOTIDE SEQUENCE [LARGE SCALE GENOMIC DNA]</scope>
    <source>
        <strain evidence="1">BRIP57314</strain>
    </source>
</reference>
<organism evidence="1 2">
    <name type="scientific">Colletotrichum tanaceti</name>
    <dbReference type="NCBI Taxonomy" id="1306861"/>
    <lineage>
        <taxon>Eukaryota</taxon>
        <taxon>Fungi</taxon>
        <taxon>Dikarya</taxon>
        <taxon>Ascomycota</taxon>
        <taxon>Pezizomycotina</taxon>
        <taxon>Sordariomycetes</taxon>
        <taxon>Hypocreomycetidae</taxon>
        <taxon>Glomerellales</taxon>
        <taxon>Glomerellaceae</taxon>
        <taxon>Colletotrichum</taxon>
        <taxon>Colletotrichum destructivum species complex</taxon>
    </lineage>
</organism>
<gene>
    <name evidence="1" type="ORF">CTA1_9349</name>
</gene>
<name>A0A4U6XS54_9PEZI</name>
<dbReference type="AlphaFoldDB" id="A0A4U6XS54"/>
<protein>
    <submittedName>
        <fullName evidence="1">Uncharacterized protein</fullName>
    </submittedName>
</protein>
<keyword evidence="2" id="KW-1185">Reference proteome</keyword>
<comment type="caution">
    <text evidence="1">The sequence shown here is derived from an EMBL/GenBank/DDBJ whole genome shotgun (WGS) entry which is preliminary data.</text>
</comment>
<evidence type="ECO:0000313" key="1">
    <source>
        <dbReference type="EMBL" id="TKW58641.1"/>
    </source>
</evidence>